<accession>A0ABV2HIT2</accession>
<name>A0ABV2HIT2_9HYPH</name>
<dbReference type="RefSeq" id="WP_354190816.1">
    <property type="nucleotide sequence ID" value="NZ_JBEPLI010000035.1"/>
</dbReference>
<protein>
    <submittedName>
        <fullName evidence="1">Uncharacterized protein</fullName>
    </submittedName>
</protein>
<reference evidence="1 2" key="1">
    <citation type="submission" date="2024-06" db="EMBL/GenBank/DDBJ databases">
        <title>Genomic Encyclopedia of Type Strains, Phase IV (KMG-IV): sequencing the most valuable type-strain genomes for metagenomic binning, comparative biology and taxonomic classification.</title>
        <authorList>
            <person name="Goeker M."/>
        </authorList>
    </citation>
    <scope>NUCLEOTIDE SEQUENCE [LARGE SCALE GENOMIC DNA]</scope>
    <source>
        <strain evidence="1 2">DSM 23649</strain>
    </source>
</reference>
<dbReference type="Proteomes" id="UP001549086">
    <property type="component" value="Unassembled WGS sequence"/>
</dbReference>
<comment type="caution">
    <text evidence="1">The sequence shown here is derived from an EMBL/GenBank/DDBJ whole genome shotgun (WGS) entry which is preliminary data.</text>
</comment>
<keyword evidence="2" id="KW-1185">Reference proteome</keyword>
<gene>
    <name evidence="1" type="ORF">ABID23_001584</name>
</gene>
<organism evidence="1 2">
    <name type="scientific">Bartonella silvatica</name>
    <dbReference type="NCBI Taxonomy" id="357760"/>
    <lineage>
        <taxon>Bacteria</taxon>
        <taxon>Pseudomonadati</taxon>
        <taxon>Pseudomonadota</taxon>
        <taxon>Alphaproteobacteria</taxon>
        <taxon>Hyphomicrobiales</taxon>
        <taxon>Bartonellaceae</taxon>
        <taxon>Bartonella</taxon>
    </lineage>
</organism>
<proteinExistence type="predicted"/>
<dbReference type="EMBL" id="JBEPLI010000035">
    <property type="protein sequence ID" value="MET3590468.1"/>
    <property type="molecule type" value="Genomic_DNA"/>
</dbReference>
<evidence type="ECO:0000313" key="2">
    <source>
        <dbReference type="Proteomes" id="UP001549086"/>
    </source>
</evidence>
<evidence type="ECO:0000313" key="1">
    <source>
        <dbReference type="EMBL" id="MET3590468.1"/>
    </source>
</evidence>
<sequence length="61" mass="6681">MRLWEGVGGVQGEDVIGRLFRVEDGECRMRMSGGAIRVGSRLVVWQCKGVACVVRVSGWSV</sequence>